<dbReference type="AlphaFoldDB" id="A0A009RYB9"/>
<dbReference type="Proteomes" id="UP000020735">
    <property type="component" value="Unassembled WGS sequence"/>
</dbReference>
<evidence type="ECO:0000313" key="3">
    <source>
        <dbReference type="Proteomes" id="UP000020735"/>
    </source>
</evidence>
<feature type="non-terminal residue" evidence="2">
    <location>
        <position position="43"/>
    </location>
</feature>
<dbReference type="EMBL" id="JEXJ01000101">
    <property type="protein sequence ID" value="EXC45787.1"/>
    <property type="molecule type" value="Genomic_DNA"/>
</dbReference>
<evidence type="ECO:0000256" key="1">
    <source>
        <dbReference type="SAM" id="Phobius"/>
    </source>
</evidence>
<name>A0A009RYB9_ACIBA</name>
<comment type="caution">
    <text evidence="2">The sequence shown here is derived from an EMBL/GenBank/DDBJ whole genome shotgun (WGS) entry which is preliminary data.</text>
</comment>
<accession>A0A009RYB9</accession>
<dbReference type="RefSeq" id="WP_228131246.1">
    <property type="nucleotide sequence ID" value="NZ_JEXJ01000101.1"/>
</dbReference>
<organism evidence="2 3">
    <name type="scientific">Acinetobacter baumannii 99063</name>
    <dbReference type="NCBI Taxonomy" id="1310630"/>
    <lineage>
        <taxon>Bacteria</taxon>
        <taxon>Pseudomonadati</taxon>
        <taxon>Pseudomonadota</taxon>
        <taxon>Gammaproteobacteria</taxon>
        <taxon>Moraxellales</taxon>
        <taxon>Moraxellaceae</taxon>
        <taxon>Acinetobacter</taxon>
        <taxon>Acinetobacter calcoaceticus/baumannii complex</taxon>
    </lineage>
</organism>
<protein>
    <submittedName>
        <fullName evidence="2">Major facilitator superfamily transporter permease domain protein</fullName>
    </submittedName>
</protein>
<reference evidence="2 3" key="1">
    <citation type="submission" date="2014-02" db="EMBL/GenBank/DDBJ databases">
        <title>Comparative genomics and transcriptomics to identify genetic mechanisms underlying the emergence of carbapenem resistant Acinetobacter baumannii (CRAb).</title>
        <authorList>
            <person name="Harris A.D."/>
            <person name="Johnson K.J."/>
            <person name="George J."/>
            <person name="Shefchek K."/>
            <person name="Daugherty S.C."/>
            <person name="Parankush S."/>
            <person name="Sadzewicz L."/>
            <person name="Tallon L."/>
            <person name="Sengamalay N."/>
            <person name="Hazen T.H."/>
            <person name="Rasko D.A."/>
        </authorList>
    </citation>
    <scope>NUCLEOTIDE SEQUENCE [LARGE SCALE GENOMIC DNA]</scope>
    <source>
        <strain evidence="2 3">99063</strain>
    </source>
</reference>
<gene>
    <name evidence="2" type="ORF">J529_3617</name>
</gene>
<proteinExistence type="predicted"/>
<evidence type="ECO:0000313" key="2">
    <source>
        <dbReference type="EMBL" id="EXC45787.1"/>
    </source>
</evidence>
<keyword evidence="1" id="KW-0472">Membrane</keyword>
<feature type="transmembrane region" description="Helical" evidence="1">
    <location>
        <begin position="18"/>
        <end position="35"/>
    </location>
</feature>
<keyword evidence="1" id="KW-1133">Transmembrane helix</keyword>
<sequence length="43" mass="5072">MNQSNIAVERTQKKTNAYAWYVVILCMLAYIFSFIDRQILALM</sequence>
<keyword evidence="1" id="KW-0812">Transmembrane</keyword>